<dbReference type="OrthoDB" id="5724405at2"/>
<dbReference type="RefSeq" id="WP_123713821.1">
    <property type="nucleotide sequence ID" value="NZ_RKHR01000007.1"/>
</dbReference>
<dbReference type="EMBL" id="RKHR01000007">
    <property type="protein sequence ID" value="ROR98771.1"/>
    <property type="molecule type" value="Genomic_DNA"/>
</dbReference>
<evidence type="ECO:0000313" key="1">
    <source>
        <dbReference type="EMBL" id="ROR98771.1"/>
    </source>
</evidence>
<accession>A0A3N2DGB2</accession>
<evidence type="ECO:0008006" key="3">
    <source>
        <dbReference type="Google" id="ProtNLM"/>
    </source>
</evidence>
<sequence>MLDIKQKLNLPEPNSKTLSFCQLKAAALKSWLDQLPKANLGETSRLLYKALDEINHLKLSTNLRMELMELIRPEAHYASQALSKHFLNQPAVLPKQARQVAKLAHAIQQRLSTGYLLVATAKQQSNFLLGSKKKINLQKSLALHRALSDQGGILLRSQQLYDRVYKGFWLRQHLIYRFAQEHQLSAARHSDPLEDHTEQSSVEDNFKRTLLLGCISANRLRQEEMKVIYRQLRLWSSECHLKEIHQYSNDQLIVALYSDHPPCFGALLKPSKHVSSLCLDTQQLTGKLSRQLKSENTGVLSNTLLQHLIAAWSSFSSRTNTRAASTDKLFVCVGLAPAHFQIANQRNLEQMLHQRRKLQPKQTKNNNRFIDQAARSPGSNNDVWGSIYQGEQDGASNISCSNIDKVIQERQDAELAASQTAAIKINEYPEHLLPMSNVSPGGYCIAWPENLHTHIKTGEILAVRESQHTCPSVAIVRWVKRSEHQPTQLGIELLSPACTAYVGRMIPKVGAPSSYMRVLMLPEIKLINQAATIITPPITFSTDAKLELFNDSDALTIKLNERVAATGSINQFEYSATHKSTRPSNHAERDVDHTQNKDGFDILWKTL</sequence>
<dbReference type="Proteomes" id="UP000275394">
    <property type="component" value="Unassembled WGS sequence"/>
</dbReference>
<reference evidence="1 2" key="1">
    <citation type="submission" date="2018-11" db="EMBL/GenBank/DDBJ databases">
        <title>Genomic Encyclopedia of Type Strains, Phase IV (KMG-IV): sequencing the most valuable type-strain genomes for metagenomic binning, comparative biology and taxonomic classification.</title>
        <authorList>
            <person name="Goeker M."/>
        </authorList>
    </citation>
    <scope>NUCLEOTIDE SEQUENCE [LARGE SCALE GENOMIC DNA]</scope>
    <source>
        <strain evidence="1 2">DSM 100316</strain>
    </source>
</reference>
<name>A0A3N2DGB2_9GAMM</name>
<organism evidence="1 2">
    <name type="scientific">Sinobacterium caligoides</name>
    <dbReference type="NCBI Taxonomy" id="933926"/>
    <lineage>
        <taxon>Bacteria</taxon>
        <taxon>Pseudomonadati</taxon>
        <taxon>Pseudomonadota</taxon>
        <taxon>Gammaproteobacteria</taxon>
        <taxon>Cellvibrionales</taxon>
        <taxon>Spongiibacteraceae</taxon>
        <taxon>Sinobacterium</taxon>
    </lineage>
</organism>
<keyword evidence="2" id="KW-1185">Reference proteome</keyword>
<comment type="caution">
    <text evidence="1">The sequence shown here is derived from an EMBL/GenBank/DDBJ whole genome shotgun (WGS) entry which is preliminary data.</text>
</comment>
<gene>
    <name evidence="1" type="ORF">EDC56_3510</name>
</gene>
<evidence type="ECO:0000313" key="2">
    <source>
        <dbReference type="Proteomes" id="UP000275394"/>
    </source>
</evidence>
<proteinExistence type="predicted"/>
<dbReference type="AlphaFoldDB" id="A0A3N2DGB2"/>
<protein>
    <recommendedName>
        <fullName evidence="3">Molecular chaperone</fullName>
    </recommendedName>
</protein>